<evidence type="ECO:0000256" key="1">
    <source>
        <dbReference type="ARBA" id="ARBA00006484"/>
    </source>
</evidence>
<dbReference type="OrthoDB" id="9876299at2759"/>
<gene>
    <name evidence="4" type="ORF">ASPCAL02813</name>
</gene>
<dbReference type="InterPro" id="IPR002347">
    <property type="entry name" value="SDR_fam"/>
</dbReference>
<evidence type="ECO:0000256" key="3">
    <source>
        <dbReference type="ARBA" id="ARBA00023002"/>
    </source>
</evidence>
<dbReference type="GO" id="GO:0005737">
    <property type="term" value="C:cytoplasm"/>
    <property type="evidence" value="ECO:0007669"/>
    <property type="project" value="TreeGrafter"/>
</dbReference>
<reference evidence="5" key="1">
    <citation type="journal article" date="2016" name="Genome Announc.">
        <title>Draft genome sequences of fungus Aspergillus calidoustus.</title>
        <authorList>
            <person name="Horn F."/>
            <person name="Linde J."/>
            <person name="Mattern D.J."/>
            <person name="Walther G."/>
            <person name="Guthke R."/>
            <person name="Scherlach K."/>
            <person name="Martin K."/>
            <person name="Brakhage A.A."/>
            <person name="Petzke L."/>
            <person name="Valiante V."/>
        </authorList>
    </citation>
    <scope>NUCLEOTIDE SEQUENCE [LARGE SCALE GENOMIC DNA]</scope>
    <source>
        <strain evidence="5">SF006504</strain>
    </source>
</reference>
<dbReference type="Pfam" id="PF00106">
    <property type="entry name" value="adh_short"/>
    <property type="match status" value="1"/>
</dbReference>
<dbReference type="PRINTS" id="PR00081">
    <property type="entry name" value="GDHRDH"/>
</dbReference>
<evidence type="ECO:0008006" key="6">
    <source>
        <dbReference type="Google" id="ProtNLM"/>
    </source>
</evidence>
<evidence type="ECO:0000313" key="4">
    <source>
        <dbReference type="EMBL" id="CEN60372.1"/>
    </source>
</evidence>
<proteinExistence type="inferred from homology"/>
<name>A0A0U5CND7_ASPCI</name>
<dbReference type="Gene3D" id="3.40.50.720">
    <property type="entry name" value="NAD(P)-binding Rossmann-like Domain"/>
    <property type="match status" value="1"/>
</dbReference>
<evidence type="ECO:0000313" key="5">
    <source>
        <dbReference type="Proteomes" id="UP000054771"/>
    </source>
</evidence>
<dbReference type="Proteomes" id="UP000054771">
    <property type="component" value="Unassembled WGS sequence"/>
</dbReference>
<evidence type="ECO:0000256" key="2">
    <source>
        <dbReference type="ARBA" id="ARBA00022857"/>
    </source>
</evidence>
<dbReference type="InterPro" id="IPR051468">
    <property type="entry name" value="Fungal_SecMetab_SDRs"/>
</dbReference>
<keyword evidence="3" id="KW-0560">Oxidoreductase</keyword>
<protein>
    <recommendedName>
        <fullName evidence="6">NAD(P)-binding protein</fullName>
    </recommendedName>
</protein>
<dbReference type="PANTHER" id="PTHR43544:SF7">
    <property type="entry name" value="NADB-LER2"/>
    <property type="match status" value="1"/>
</dbReference>
<dbReference type="EMBL" id="CDMC01000002">
    <property type="protein sequence ID" value="CEN60372.1"/>
    <property type="molecule type" value="Genomic_DNA"/>
</dbReference>
<dbReference type="GO" id="GO:0016491">
    <property type="term" value="F:oxidoreductase activity"/>
    <property type="evidence" value="ECO:0007669"/>
    <property type="project" value="UniProtKB-KW"/>
</dbReference>
<dbReference type="OMA" id="WILPAYG"/>
<comment type="similarity">
    <text evidence="1">Belongs to the short-chain dehydrogenases/reductases (SDR) family.</text>
</comment>
<keyword evidence="2" id="KW-0521">NADP</keyword>
<dbReference type="STRING" id="454130.A0A0U5CND7"/>
<keyword evidence="5" id="KW-1185">Reference proteome</keyword>
<dbReference type="InterPro" id="IPR036291">
    <property type="entry name" value="NAD(P)-bd_dom_sf"/>
</dbReference>
<organism evidence="4 5">
    <name type="scientific">Aspergillus calidoustus</name>
    <dbReference type="NCBI Taxonomy" id="454130"/>
    <lineage>
        <taxon>Eukaryota</taxon>
        <taxon>Fungi</taxon>
        <taxon>Dikarya</taxon>
        <taxon>Ascomycota</taxon>
        <taxon>Pezizomycotina</taxon>
        <taxon>Eurotiomycetes</taxon>
        <taxon>Eurotiomycetidae</taxon>
        <taxon>Eurotiales</taxon>
        <taxon>Aspergillaceae</taxon>
        <taxon>Aspergillus</taxon>
        <taxon>Aspergillus subgen. Nidulantes</taxon>
    </lineage>
</organism>
<dbReference type="PANTHER" id="PTHR43544">
    <property type="entry name" value="SHORT-CHAIN DEHYDROGENASE/REDUCTASE"/>
    <property type="match status" value="1"/>
</dbReference>
<dbReference type="AlphaFoldDB" id="A0A0U5CND7"/>
<accession>A0A0U5CND7</accession>
<sequence>MSDSTIVLITGVARGLGKALTEFYLARPNHTVIGTVRDPAAPNAQALLSSARTSAAPGSKLHLLKLEATHAPDYASLPSSLKALEIPHLDLVIANSGISCSPTPLATISPEDVLHGYDVNTVGTLRLWQATRDLLEKSTRGPKWVSMSSGAGSIEGVKTYGTQWFSMYGMSKAGMNWLTVAIHNSEEWLTAFAVHPGLVQTDMGNKGAREFGMEEAPNTIEEAITKTTAKIDEATREATSGRFWNVIDGTECPW</sequence>
<dbReference type="SUPFAM" id="SSF51735">
    <property type="entry name" value="NAD(P)-binding Rossmann-fold domains"/>
    <property type="match status" value="1"/>
</dbReference>